<organism evidence="2 3">
    <name type="scientific">Candidatus Falkowbacteria bacterium RBG_13_39_14</name>
    <dbReference type="NCBI Taxonomy" id="1797985"/>
    <lineage>
        <taxon>Bacteria</taxon>
        <taxon>Candidatus Falkowiibacteriota</taxon>
    </lineage>
</organism>
<name>A0A1F5S6J7_9BACT</name>
<dbReference type="InterPro" id="IPR036515">
    <property type="entry name" value="Transposase_17_sf"/>
</dbReference>
<dbReference type="STRING" id="1797985.A2Y83_02580"/>
<dbReference type="InterPro" id="IPR052715">
    <property type="entry name" value="RAYT_transposase"/>
</dbReference>
<dbReference type="SMART" id="SM01321">
    <property type="entry name" value="Y1_Tnp"/>
    <property type="match status" value="1"/>
</dbReference>
<dbReference type="Gene3D" id="3.30.70.1290">
    <property type="entry name" value="Transposase IS200-like"/>
    <property type="match status" value="1"/>
</dbReference>
<accession>A0A1F5S6J7</accession>
<dbReference type="EMBL" id="MFFS01000040">
    <property type="protein sequence ID" value="OGF22043.1"/>
    <property type="molecule type" value="Genomic_DNA"/>
</dbReference>
<dbReference type="PANTHER" id="PTHR36966:SF1">
    <property type="entry name" value="REP-ASSOCIATED TYROSINE TRANSPOSASE"/>
    <property type="match status" value="1"/>
</dbReference>
<dbReference type="Proteomes" id="UP000178323">
    <property type="component" value="Unassembled WGS sequence"/>
</dbReference>
<dbReference type="AlphaFoldDB" id="A0A1F5S6J7"/>
<dbReference type="Pfam" id="PF01797">
    <property type="entry name" value="Y1_Tnp"/>
    <property type="match status" value="1"/>
</dbReference>
<dbReference type="GO" id="GO:0006313">
    <property type="term" value="P:DNA transposition"/>
    <property type="evidence" value="ECO:0007669"/>
    <property type="project" value="InterPro"/>
</dbReference>
<evidence type="ECO:0000259" key="1">
    <source>
        <dbReference type="SMART" id="SM01321"/>
    </source>
</evidence>
<dbReference type="GO" id="GO:0004803">
    <property type="term" value="F:transposase activity"/>
    <property type="evidence" value="ECO:0007669"/>
    <property type="project" value="InterPro"/>
</dbReference>
<dbReference type="SUPFAM" id="SSF143422">
    <property type="entry name" value="Transposase IS200-like"/>
    <property type="match status" value="1"/>
</dbReference>
<sequence>MAVRYKYFISNQTYFITFTILGWKYVFTEDKYCNLIYKWFDYMRNKYGNKIYGYVIMPNHAHFLIKLSEKSPVISRLIQNAKRFLAYQIVALLKEDNKTDLLKFFSDNACARTGAKHKIFEDRFDDLLIRSDKFFLQKLKYIHDNPCAKHWRLADNIVDYKYSSAANYERGEGYYKIDMPEY</sequence>
<evidence type="ECO:0000313" key="2">
    <source>
        <dbReference type="EMBL" id="OGF22043.1"/>
    </source>
</evidence>
<evidence type="ECO:0000313" key="3">
    <source>
        <dbReference type="Proteomes" id="UP000178323"/>
    </source>
</evidence>
<comment type="caution">
    <text evidence="2">The sequence shown here is derived from an EMBL/GenBank/DDBJ whole genome shotgun (WGS) entry which is preliminary data.</text>
</comment>
<dbReference type="PANTHER" id="PTHR36966">
    <property type="entry name" value="REP-ASSOCIATED TYROSINE TRANSPOSASE"/>
    <property type="match status" value="1"/>
</dbReference>
<proteinExistence type="predicted"/>
<gene>
    <name evidence="2" type="ORF">A2Y83_02580</name>
</gene>
<dbReference type="InterPro" id="IPR002686">
    <property type="entry name" value="Transposase_17"/>
</dbReference>
<feature type="domain" description="Transposase IS200-like" evidence="1">
    <location>
        <begin position="9"/>
        <end position="145"/>
    </location>
</feature>
<reference evidence="2 3" key="1">
    <citation type="journal article" date="2016" name="Nat. Commun.">
        <title>Thousands of microbial genomes shed light on interconnected biogeochemical processes in an aquifer system.</title>
        <authorList>
            <person name="Anantharaman K."/>
            <person name="Brown C.T."/>
            <person name="Hug L.A."/>
            <person name="Sharon I."/>
            <person name="Castelle C.J."/>
            <person name="Probst A.J."/>
            <person name="Thomas B.C."/>
            <person name="Singh A."/>
            <person name="Wilkins M.J."/>
            <person name="Karaoz U."/>
            <person name="Brodie E.L."/>
            <person name="Williams K.H."/>
            <person name="Hubbard S.S."/>
            <person name="Banfield J.F."/>
        </authorList>
    </citation>
    <scope>NUCLEOTIDE SEQUENCE [LARGE SCALE GENOMIC DNA]</scope>
</reference>
<dbReference type="GO" id="GO:0043565">
    <property type="term" value="F:sequence-specific DNA binding"/>
    <property type="evidence" value="ECO:0007669"/>
    <property type="project" value="TreeGrafter"/>
</dbReference>
<dbReference type="NCBIfam" id="NF047646">
    <property type="entry name" value="REP_Tyr_transpos"/>
    <property type="match status" value="1"/>
</dbReference>
<protein>
    <recommendedName>
        <fullName evidence="1">Transposase IS200-like domain-containing protein</fullName>
    </recommendedName>
</protein>